<evidence type="ECO:0000313" key="4">
    <source>
        <dbReference type="Proteomes" id="UP000469763"/>
    </source>
</evidence>
<sequence length="355" mass="40700">MRVVFVLPNFSRKLSGGKKVIFEYSNYLDSHNNKVSIFYPFSLYAGFLKKVRIPVFLQYFVFCLAVILLKNNWFKLNRGVKVRAIYDIKDRYFKNEDKIIATAVQTAGPVAALKISADKYYFIQDYENWEFSDEFVCNTYSLGMTNIVISDWLKKIVDKYSRKESIKVVDGIDTNIFKVTKAIGQREEHTIVFQYRSAKHKGAEFAFKAISSLQNKYSDLKVYCISREERPNNLPSSCIYLRNLTSMDVARVNNKARIFLCSTVDEGFGLPGLEAMACGCAVVSTEYRGAKEYAINGYNSLLSHVNDYKELADNIETLFHNKELESILSNNGVKTASEKSIQYSAELFEEVLKTR</sequence>
<dbReference type="EMBL" id="WHZY01000019">
    <property type="protein sequence ID" value="NEG79204.1"/>
    <property type="molecule type" value="Genomic_DNA"/>
</dbReference>
<evidence type="ECO:0000313" key="3">
    <source>
        <dbReference type="EMBL" id="NEG79204.1"/>
    </source>
</evidence>
<keyword evidence="1 3" id="KW-0808">Transferase</keyword>
<evidence type="ECO:0000256" key="1">
    <source>
        <dbReference type="ARBA" id="ARBA00022679"/>
    </source>
</evidence>
<dbReference type="Gene3D" id="3.40.50.11090">
    <property type="match status" value="1"/>
</dbReference>
<gene>
    <name evidence="3" type="ORF">GFD22_09530</name>
</gene>
<protein>
    <submittedName>
        <fullName evidence="3">Glycosyltransferase</fullName>
    </submittedName>
</protein>
<dbReference type="PANTHER" id="PTHR46401">
    <property type="entry name" value="GLYCOSYLTRANSFERASE WBBK-RELATED"/>
    <property type="match status" value="1"/>
</dbReference>
<dbReference type="AlphaFoldDB" id="A0A7K3TKK9"/>
<keyword evidence="4" id="KW-1185">Reference proteome</keyword>
<dbReference type="Proteomes" id="UP000469763">
    <property type="component" value="Unassembled WGS sequence"/>
</dbReference>
<dbReference type="OrthoDB" id="9801609at2"/>
<dbReference type="Gene3D" id="3.40.50.2000">
    <property type="entry name" value="Glycogen Phosphorylase B"/>
    <property type="match status" value="1"/>
</dbReference>
<dbReference type="GO" id="GO:0016757">
    <property type="term" value="F:glycosyltransferase activity"/>
    <property type="evidence" value="ECO:0007669"/>
    <property type="project" value="InterPro"/>
</dbReference>
<proteinExistence type="predicted"/>
<comment type="caution">
    <text evidence="3">The sequence shown here is derived from an EMBL/GenBank/DDBJ whole genome shotgun (WGS) entry which is preliminary data.</text>
</comment>
<dbReference type="InterPro" id="IPR001296">
    <property type="entry name" value="Glyco_trans_1"/>
</dbReference>
<accession>A0A7K3TKK9</accession>
<dbReference type="GO" id="GO:0009103">
    <property type="term" value="P:lipopolysaccharide biosynthetic process"/>
    <property type="evidence" value="ECO:0007669"/>
    <property type="project" value="TreeGrafter"/>
</dbReference>
<evidence type="ECO:0000259" key="2">
    <source>
        <dbReference type="Pfam" id="PF00534"/>
    </source>
</evidence>
<name>A0A7K3TKK9_9BIFI</name>
<dbReference type="SUPFAM" id="SSF53756">
    <property type="entry name" value="UDP-Glycosyltransferase/glycogen phosphorylase"/>
    <property type="match status" value="1"/>
</dbReference>
<dbReference type="CDD" id="cd03801">
    <property type="entry name" value="GT4_PimA-like"/>
    <property type="match status" value="1"/>
</dbReference>
<feature type="domain" description="Glycosyl transferase family 1" evidence="2">
    <location>
        <begin position="187"/>
        <end position="333"/>
    </location>
</feature>
<dbReference type="Pfam" id="PF00534">
    <property type="entry name" value="Glycos_transf_1"/>
    <property type="match status" value="1"/>
</dbReference>
<reference evidence="3 4" key="1">
    <citation type="submission" date="2019-10" db="EMBL/GenBank/DDBJ databases">
        <title>Bifidobacterium from non-human primates.</title>
        <authorList>
            <person name="Modesto M."/>
        </authorList>
    </citation>
    <scope>NUCLEOTIDE SEQUENCE [LARGE SCALE GENOMIC DNA]</scope>
    <source>
        <strain evidence="3 4">TREC</strain>
    </source>
</reference>
<dbReference type="RefSeq" id="WP_152351089.1">
    <property type="nucleotide sequence ID" value="NZ_WBSN01000022.1"/>
</dbReference>
<dbReference type="PANTHER" id="PTHR46401:SF2">
    <property type="entry name" value="GLYCOSYLTRANSFERASE WBBK-RELATED"/>
    <property type="match status" value="1"/>
</dbReference>
<organism evidence="3 4">
    <name type="scientific">Bifidobacterium avesanii</name>
    <dbReference type="NCBI Taxonomy" id="1798157"/>
    <lineage>
        <taxon>Bacteria</taxon>
        <taxon>Bacillati</taxon>
        <taxon>Actinomycetota</taxon>
        <taxon>Actinomycetes</taxon>
        <taxon>Bifidobacteriales</taxon>
        <taxon>Bifidobacteriaceae</taxon>
        <taxon>Bifidobacterium</taxon>
    </lineage>
</organism>